<dbReference type="PANTHER" id="PTHR30290:SF34">
    <property type="entry name" value="ABC TRANSPORTER, PERIPLASMIC OLIGO-PEPTIDE BINDING PROTEIN, PUTATIVE-RELATED"/>
    <property type="match status" value="1"/>
</dbReference>
<reference evidence="3" key="1">
    <citation type="submission" date="2011-02" db="EMBL/GenBank/DDBJ databases">
        <title>The complete sequence of plasmid4 of Deinococcus proteolyticus DSM 20540.</title>
        <authorList>
            <consortium name="US DOE Joint Genome Institute (JGI-PGF)"/>
            <person name="Lucas S."/>
            <person name="Copeland A."/>
            <person name="Lapidus A."/>
            <person name="Bruce D."/>
            <person name="Goodwin L."/>
            <person name="Pitluck S."/>
            <person name="Kyrpides N."/>
            <person name="Mavromatis K."/>
            <person name="Pagani I."/>
            <person name="Ivanova N."/>
            <person name="Ovchinnikova G."/>
            <person name="Zeytun A."/>
            <person name="Detter J.C."/>
            <person name="Han C."/>
            <person name="Land M."/>
            <person name="Hauser L."/>
            <person name="Markowitz V."/>
            <person name="Cheng J.-F."/>
            <person name="Hugenholtz P."/>
            <person name="Woyke T."/>
            <person name="Wu D."/>
            <person name="Pukall R."/>
            <person name="Steenblock K."/>
            <person name="Brambilla E."/>
            <person name="Klenk H.-P."/>
            <person name="Eisen J.A."/>
        </authorList>
    </citation>
    <scope>NUCLEOTIDE SEQUENCE [LARGE SCALE GENOMIC DNA]</scope>
    <source>
        <strain evidence="3">ATCC 35074 / DSM 20540 / JCM 6276 / NBRC 101906 / NCIMB 13154 / VKM Ac-1939 / CCM 2703 / MRP</strain>
        <plasmid evidence="3">Plasmid pDEIPR04</plasmid>
    </source>
</reference>
<keyword evidence="2" id="KW-0614">Plasmid</keyword>
<dbReference type="GO" id="GO:0043190">
    <property type="term" value="C:ATP-binding cassette (ABC) transporter complex"/>
    <property type="evidence" value="ECO:0007669"/>
    <property type="project" value="InterPro"/>
</dbReference>
<evidence type="ECO:0000313" key="3">
    <source>
        <dbReference type="Proteomes" id="UP000007718"/>
    </source>
</evidence>
<dbReference type="InterPro" id="IPR000914">
    <property type="entry name" value="SBP_5_dom"/>
</dbReference>
<name>F0RR54_DEIPM</name>
<dbReference type="Gene3D" id="3.40.190.10">
    <property type="entry name" value="Periplasmic binding protein-like II"/>
    <property type="match status" value="1"/>
</dbReference>
<dbReference type="Gene3D" id="3.10.105.10">
    <property type="entry name" value="Dipeptide-binding Protein, Domain 3"/>
    <property type="match status" value="1"/>
</dbReference>
<dbReference type="InterPro" id="IPR030678">
    <property type="entry name" value="Peptide/Ni-bd"/>
</dbReference>
<dbReference type="InterPro" id="IPR039424">
    <property type="entry name" value="SBP_5"/>
</dbReference>
<gene>
    <name evidence="2" type="ordered locus">Deipr_2652</name>
</gene>
<dbReference type="Gene3D" id="3.90.76.10">
    <property type="entry name" value="Dipeptide-binding Protein, Domain 1"/>
    <property type="match status" value="1"/>
</dbReference>
<dbReference type="PANTHER" id="PTHR30290">
    <property type="entry name" value="PERIPLASMIC BINDING COMPONENT OF ABC TRANSPORTER"/>
    <property type="match status" value="1"/>
</dbReference>
<protein>
    <submittedName>
        <fullName evidence="2">ABC-type transporter, periplasmic subunit</fullName>
    </submittedName>
</protein>
<dbReference type="GO" id="GO:1904680">
    <property type="term" value="F:peptide transmembrane transporter activity"/>
    <property type="evidence" value="ECO:0007669"/>
    <property type="project" value="TreeGrafter"/>
</dbReference>
<dbReference type="Pfam" id="PF00496">
    <property type="entry name" value="SBP_bac_5"/>
    <property type="match status" value="1"/>
</dbReference>
<dbReference type="EMBL" id="CP002540">
    <property type="protein sequence ID" value="ADY27763.1"/>
    <property type="molecule type" value="Genomic_DNA"/>
</dbReference>
<feature type="domain" description="Solute-binding protein family 5" evidence="1">
    <location>
        <begin position="41"/>
        <end position="454"/>
    </location>
</feature>
<organism evidence="2 3">
    <name type="scientific">Deinococcus proteolyticus (strain ATCC 35074 / DSM 20540 / JCM 6276 / NBRC 101906 / NCIMB 13154 / VKM Ac-1939 / CCM 2703 / MRP)</name>
    <dbReference type="NCBI Taxonomy" id="693977"/>
    <lineage>
        <taxon>Bacteria</taxon>
        <taxon>Thermotogati</taxon>
        <taxon>Deinococcota</taxon>
        <taxon>Deinococci</taxon>
        <taxon>Deinococcales</taxon>
        <taxon>Deinococcaceae</taxon>
        <taxon>Deinococcus</taxon>
    </lineage>
</organism>
<dbReference type="GO" id="GO:0042597">
    <property type="term" value="C:periplasmic space"/>
    <property type="evidence" value="ECO:0007669"/>
    <property type="project" value="UniProtKB-ARBA"/>
</dbReference>
<accession>F0RR54</accession>
<dbReference type="SUPFAM" id="SSF53850">
    <property type="entry name" value="Periplasmic binding protein-like II"/>
    <property type="match status" value="1"/>
</dbReference>
<evidence type="ECO:0000313" key="2">
    <source>
        <dbReference type="EMBL" id="ADY27763.1"/>
    </source>
</evidence>
<keyword evidence="3" id="KW-1185">Reference proteome</keyword>
<dbReference type="AlphaFoldDB" id="F0RR54"/>
<dbReference type="CDD" id="cd08512">
    <property type="entry name" value="PBP2_NikA_DppA_OppA_like_7"/>
    <property type="match status" value="1"/>
</dbReference>
<dbReference type="KEGG" id="dpt:Deipr_2652"/>
<evidence type="ECO:0000259" key="1">
    <source>
        <dbReference type="Pfam" id="PF00496"/>
    </source>
</evidence>
<dbReference type="GO" id="GO:0015833">
    <property type="term" value="P:peptide transport"/>
    <property type="evidence" value="ECO:0007669"/>
    <property type="project" value="TreeGrafter"/>
</dbReference>
<dbReference type="OrthoDB" id="9796817at2"/>
<dbReference type="PIRSF" id="PIRSF002741">
    <property type="entry name" value="MppA"/>
    <property type="match status" value="1"/>
</dbReference>
<proteinExistence type="predicted"/>
<reference evidence="2 3" key="2">
    <citation type="journal article" date="2012" name="Stand. Genomic Sci.">
        <title>Complete genome sequence of the orange-red pigmented, radioresistant Deinococcus proteolyticus type strain (MRP(T)).</title>
        <authorList>
            <person name="Copeland A."/>
            <person name="Zeytun A."/>
            <person name="Yassawong M."/>
            <person name="Nolan M."/>
            <person name="Lucas S."/>
            <person name="Hammon N."/>
            <person name="Deshpande S."/>
            <person name="Cheng J.F."/>
            <person name="Han C."/>
            <person name="Tapia R."/>
            <person name="Goodwin L.A."/>
            <person name="Pitluck S."/>
            <person name="Mavromatis K."/>
            <person name="Liolios K."/>
            <person name="Pagani I."/>
            <person name="Ivanova N."/>
            <person name="Mikhailova N."/>
            <person name="Pati A."/>
            <person name="Chen A."/>
            <person name="Palaniappan K."/>
            <person name="Land M."/>
            <person name="Hauser L."/>
            <person name="Jeffries C.D."/>
            <person name="Brambilla E.M."/>
            <person name="Rohde M."/>
            <person name="Sikorski J."/>
            <person name="Pukall R."/>
            <person name="Goker M."/>
            <person name="Detter J.C."/>
            <person name="Woyke T."/>
            <person name="Bristow J."/>
            <person name="Eisen J.A."/>
            <person name="Markowitz V."/>
            <person name="Hugenholtz P."/>
            <person name="Kyrpides N.C."/>
            <person name="Klenk H.P."/>
            <person name="Lapidus A."/>
        </authorList>
    </citation>
    <scope>NUCLEOTIDE SEQUENCE [LARGE SCALE GENOMIC DNA]</scope>
    <source>
        <strain evidence="3">ATCC 35074 / DSM 20540 / JCM 6276 / NBRC 101906 / NCIMB 13154 / VKM Ac-1939 / CCM 2703 / MRP</strain>
        <plasmid evidence="3">Plasmid pDEIPR04</plasmid>
    </source>
</reference>
<dbReference type="HOGENOM" id="CLU_017028_7_2_0"/>
<geneLocation type="plasmid" evidence="2 3">
    <name>pDEIPR04</name>
</geneLocation>
<sequence>MEAADIPTLDPGAVFDGVSSRLVQNTYETLVAYPAGSLTDYEPLLAESWTVSDDGKQYRFKLRPEVKFHSGNPFSCADVEYTFERNLVTNLPSSGAWYISEPLLGTRDNAEADPSITWERIDKAVECEGNELVLNLARPEPYLLARLTYPGQAIVDKQYAASLGEWDGTEATWKDWVGKDLSESALNGKYSGTGPYRIVNSENDTLTFASFADYWGGEPAIKNVVRRKVPEQASRIEALLKGDTDIAEVGSREVIETQLANQPGIQVVDDLPNLVSYALAMNQDTSKSQNTGSGTWGDGVPANFFADRDMRLCFTKAFDYDTYIEQIFLGKAERRNTLMPPQLAGYDQNLANPSLNLDEATEHCKAAHGGEAWEKGFTLNVAYREGTPQIQAAVEILKNNIEAMNPKFKVNPVEKQWSELISAANIEPMAYASWGSGYADPDNYFRPFYHSQGYHGLKSHMNDKQLDQWIDEARLVTGTNPEQAAALYGQVAKRAADEGYYIVLPIGVGIQAYRDNLQGVGANDYNVISGLFWKRLSKGGTQ</sequence>
<dbReference type="Proteomes" id="UP000007718">
    <property type="component" value="Plasmid pDEIPR04"/>
</dbReference>